<protein>
    <submittedName>
        <fullName evidence="3">Uncharacterized protein</fullName>
    </submittedName>
</protein>
<feature type="domain" description="E3 UFM1-protein ligase 1-like N-terminal" evidence="1">
    <location>
        <begin position="14"/>
        <end position="266"/>
    </location>
</feature>
<comment type="caution">
    <text evidence="3">The sequence shown here is derived from an EMBL/GenBank/DDBJ whole genome shotgun (WGS) entry which is preliminary data.</text>
</comment>
<proteinExistence type="predicted"/>
<gene>
    <name evidence="3" type="ORF">O0I10_001570</name>
</gene>
<dbReference type="InterPro" id="IPR056761">
    <property type="entry name" value="Ufl1-like_C"/>
</dbReference>
<dbReference type="Pfam" id="PF25870">
    <property type="entry name" value="WHD_UFL1_5th"/>
    <property type="match status" value="1"/>
</dbReference>
<dbReference type="GO" id="GO:0061666">
    <property type="term" value="F:UFM1 ligase activity"/>
    <property type="evidence" value="ECO:0007669"/>
    <property type="project" value="InterPro"/>
</dbReference>
<dbReference type="GO" id="GO:0005789">
    <property type="term" value="C:endoplasmic reticulum membrane"/>
    <property type="evidence" value="ECO:0007669"/>
    <property type="project" value="TreeGrafter"/>
</dbReference>
<evidence type="ECO:0000259" key="1">
    <source>
        <dbReference type="Pfam" id="PF09743"/>
    </source>
</evidence>
<dbReference type="InterPro" id="IPR018611">
    <property type="entry name" value="Ufl1"/>
</dbReference>
<dbReference type="Proteomes" id="UP001234581">
    <property type="component" value="Unassembled WGS sequence"/>
</dbReference>
<dbReference type="GeneID" id="83208988"/>
<dbReference type="AlphaFoldDB" id="A0AAD7VC91"/>
<evidence type="ECO:0000313" key="3">
    <source>
        <dbReference type="EMBL" id="KAJ8662608.1"/>
    </source>
</evidence>
<dbReference type="Pfam" id="PF25041">
    <property type="entry name" value="UFL1_C"/>
    <property type="match status" value="1"/>
</dbReference>
<dbReference type="Pfam" id="PF09743">
    <property type="entry name" value="E3_UFM1_ligase"/>
    <property type="match status" value="1"/>
</dbReference>
<keyword evidence="4" id="KW-1185">Reference proteome</keyword>
<dbReference type="InterPro" id="IPR056579">
    <property type="entry name" value="Ufl1_N"/>
</dbReference>
<accession>A0AAD7VC91</accession>
<dbReference type="GO" id="GO:0032434">
    <property type="term" value="P:regulation of proteasomal ubiquitin-dependent protein catabolic process"/>
    <property type="evidence" value="ECO:0007669"/>
    <property type="project" value="TreeGrafter"/>
</dbReference>
<feature type="domain" description="E3 UFM1-protein ligase-like C-terminal" evidence="2">
    <location>
        <begin position="600"/>
        <end position="648"/>
    </location>
</feature>
<dbReference type="PANTHER" id="PTHR31057:SF0">
    <property type="entry name" value="E3 UFM1-PROTEIN LIGASE 1"/>
    <property type="match status" value="1"/>
</dbReference>
<reference evidence="3 4" key="1">
    <citation type="submission" date="2023-03" db="EMBL/GenBank/DDBJ databases">
        <title>Genome sequence of Lichtheimia ornata CBS 291.66.</title>
        <authorList>
            <person name="Mohabir J.T."/>
            <person name="Shea T.P."/>
            <person name="Kurbessoian T."/>
            <person name="Berby B."/>
            <person name="Fontaine J."/>
            <person name="Livny J."/>
            <person name="Gnirke A."/>
            <person name="Stajich J.E."/>
            <person name="Cuomo C.A."/>
        </authorList>
    </citation>
    <scope>NUCLEOTIDE SEQUENCE [LARGE SCALE GENOMIC DNA]</scope>
    <source>
        <strain evidence="3">CBS 291.66</strain>
    </source>
</reference>
<dbReference type="GO" id="GO:1990592">
    <property type="term" value="P:protein K69-linked ufmylation"/>
    <property type="evidence" value="ECO:0007669"/>
    <property type="project" value="TreeGrafter"/>
</dbReference>
<organism evidence="3 4">
    <name type="scientific">Lichtheimia ornata</name>
    <dbReference type="NCBI Taxonomy" id="688661"/>
    <lineage>
        <taxon>Eukaryota</taxon>
        <taxon>Fungi</taxon>
        <taxon>Fungi incertae sedis</taxon>
        <taxon>Mucoromycota</taxon>
        <taxon>Mucoromycotina</taxon>
        <taxon>Mucoromycetes</taxon>
        <taxon>Mucorales</taxon>
        <taxon>Lichtheimiaceae</taxon>
        <taxon>Lichtheimia</taxon>
    </lineage>
</organism>
<dbReference type="EMBL" id="JARTCD010000004">
    <property type="protein sequence ID" value="KAJ8662608.1"/>
    <property type="molecule type" value="Genomic_DNA"/>
</dbReference>
<name>A0AAD7VC91_9FUNG</name>
<evidence type="ECO:0000313" key="4">
    <source>
        <dbReference type="Proteomes" id="UP001234581"/>
    </source>
</evidence>
<dbReference type="PANTHER" id="PTHR31057">
    <property type="entry name" value="E3 UFM1-PROTEIN LIGASE 1"/>
    <property type="match status" value="1"/>
</dbReference>
<dbReference type="GO" id="GO:0034976">
    <property type="term" value="P:response to endoplasmic reticulum stress"/>
    <property type="evidence" value="ECO:0007669"/>
    <property type="project" value="TreeGrafter"/>
</dbReference>
<sequence length="682" mass="76731">MTDVSSTVLQDLFIQLVQQGLDHNYLEGVIQSLDHQSFLTTDHVQNHIRASMATCNGRTSVAELAQELNVEHEAILENWSVLAPEENWIKAGDDILLTSEYVDTLPSQLATDIETNGHCSLVTLARQWKLPYNFIVEALEPYITQHYVRYQQLPDTIMTRDYANKAKQYLSDALQQATEPLSMFKLQRNTSILGSQEALYYAILDNVIREEQAPGTFRGRREKSIFIPHSYKDRQLSLISSLLEAGGYIEYDTVEQHYSYSNPKDLLLRLDGDITLLDTCGATQSLIKDIENQMEEQLSARGWADVSQLAPFAFSASDVGSLLDVLTSRATRQQQRQRTILNACFIVTSDFISTTVSQAQPLIDRLALKEIQQEKRLHSGKSKRKLANEVAVHLSNQEISGFLVDQQGLSPAFAENLVPVLKKPMTEALAKAIQTVYVSPSLVSSGQDDKYLTQQQANVKDLARKIYFTFQSIDRFQDESARKSLEKYIVRQLGLQYLFGLTALKEMERTGDGEGIMKKFDTNMDEAQKKELLATFTNDDDSNLYTSVLNGKKAEQLIEHLKKSSFLTDGTMEEQQVQTNKDVQESLWQQLKGTPVSQATAPSILHLASLLCFQALYQQPLYVSGKFVPHIIKQITPSMDETSAALLKDGLAMASPKNAQAIDIEVFRKVQDLGLEQQLNHA</sequence>
<dbReference type="RefSeq" id="XP_058347521.1">
    <property type="nucleotide sequence ID" value="XM_058481664.1"/>
</dbReference>
<evidence type="ECO:0000259" key="2">
    <source>
        <dbReference type="Pfam" id="PF25041"/>
    </source>
</evidence>